<dbReference type="AlphaFoldDB" id="E8V1G0"/>
<keyword evidence="3" id="KW-0812">Transmembrane</keyword>
<feature type="transmembrane region" description="Helical" evidence="3">
    <location>
        <begin position="184"/>
        <end position="206"/>
    </location>
</feature>
<evidence type="ECO:0000313" key="5">
    <source>
        <dbReference type="EMBL" id="ADV81155.1"/>
    </source>
</evidence>
<dbReference type="Proteomes" id="UP000006844">
    <property type="component" value="Chromosome"/>
</dbReference>
<evidence type="ECO:0000256" key="2">
    <source>
        <dbReference type="ARBA" id="ARBA00034247"/>
    </source>
</evidence>
<dbReference type="GO" id="GO:1902201">
    <property type="term" value="P:negative regulation of bacterial-type flagellum-dependent cell motility"/>
    <property type="evidence" value="ECO:0007669"/>
    <property type="project" value="TreeGrafter"/>
</dbReference>
<dbReference type="Gene3D" id="3.30.70.270">
    <property type="match status" value="1"/>
</dbReference>
<dbReference type="NCBIfam" id="TIGR00254">
    <property type="entry name" value="GGDEF"/>
    <property type="match status" value="1"/>
</dbReference>
<evidence type="ECO:0000313" key="6">
    <source>
        <dbReference type="Proteomes" id="UP000006844"/>
    </source>
</evidence>
<dbReference type="InterPro" id="IPR000160">
    <property type="entry name" value="GGDEF_dom"/>
</dbReference>
<dbReference type="GO" id="GO:0043709">
    <property type="term" value="P:cell adhesion involved in single-species biofilm formation"/>
    <property type="evidence" value="ECO:0007669"/>
    <property type="project" value="TreeGrafter"/>
</dbReference>
<dbReference type="PANTHER" id="PTHR45138">
    <property type="entry name" value="REGULATORY COMPONENTS OF SENSORY TRANSDUCTION SYSTEM"/>
    <property type="match status" value="1"/>
</dbReference>
<evidence type="ECO:0000259" key="4">
    <source>
        <dbReference type="PROSITE" id="PS50887"/>
    </source>
</evidence>
<dbReference type="SMART" id="SM00267">
    <property type="entry name" value="GGDEF"/>
    <property type="match status" value="1"/>
</dbReference>
<dbReference type="HOGENOM" id="CLU_000445_11_24_0"/>
<keyword evidence="6" id="KW-1185">Reference proteome</keyword>
<dbReference type="SUPFAM" id="SSF55073">
    <property type="entry name" value="Nucleotide cyclase"/>
    <property type="match status" value="1"/>
</dbReference>
<dbReference type="KEGG" id="tsa:AciPR4_0318"/>
<dbReference type="CDD" id="cd01949">
    <property type="entry name" value="GGDEF"/>
    <property type="match status" value="1"/>
</dbReference>
<feature type="domain" description="GGDEF" evidence="4">
    <location>
        <begin position="429"/>
        <end position="563"/>
    </location>
</feature>
<dbReference type="PANTHER" id="PTHR45138:SF9">
    <property type="entry name" value="DIGUANYLATE CYCLASE DGCM-RELATED"/>
    <property type="match status" value="1"/>
</dbReference>
<dbReference type="InterPro" id="IPR029787">
    <property type="entry name" value="Nucleotide_cyclase"/>
</dbReference>
<dbReference type="FunFam" id="3.30.70.270:FF:000001">
    <property type="entry name" value="Diguanylate cyclase domain protein"/>
    <property type="match status" value="1"/>
</dbReference>
<reference evidence="5 6" key="1">
    <citation type="journal article" date="2012" name="Stand. Genomic Sci.">
        <title>Complete genome sequence of Terriglobus saanensis type strain SP1PR4(T), an Acidobacteria from tundra soil.</title>
        <authorList>
            <person name="Rawat S.R."/>
            <person name="Mannisto M.K."/>
            <person name="Starovoytov V."/>
            <person name="Goodwin L."/>
            <person name="Nolan M."/>
            <person name="Hauser L."/>
            <person name="Land M."/>
            <person name="Davenport K.W."/>
            <person name="Woyke T."/>
            <person name="Haggblom M.M."/>
        </authorList>
    </citation>
    <scope>NUCLEOTIDE SEQUENCE</scope>
    <source>
        <strain evidence="6">ATCC BAA-1853 / DSM 23119 / SP1PR4</strain>
    </source>
</reference>
<dbReference type="EMBL" id="CP002467">
    <property type="protein sequence ID" value="ADV81155.1"/>
    <property type="molecule type" value="Genomic_DNA"/>
</dbReference>
<dbReference type="PROSITE" id="PS50887">
    <property type="entry name" value="GGDEF"/>
    <property type="match status" value="1"/>
</dbReference>
<proteinExistence type="predicted"/>
<protein>
    <recommendedName>
        <fullName evidence="1">diguanylate cyclase</fullName>
        <ecNumber evidence="1">2.7.7.65</ecNumber>
    </recommendedName>
</protein>
<dbReference type="GO" id="GO:0005886">
    <property type="term" value="C:plasma membrane"/>
    <property type="evidence" value="ECO:0007669"/>
    <property type="project" value="TreeGrafter"/>
</dbReference>
<keyword evidence="3" id="KW-1133">Transmembrane helix</keyword>
<keyword evidence="3" id="KW-0472">Membrane</keyword>
<dbReference type="GO" id="GO:0052621">
    <property type="term" value="F:diguanylate cyclase activity"/>
    <property type="evidence" value="ECO:0007669"/>
    <property type="project" value="UniProtKB-EC"/>
</dbReference>
<evidence type="ECO:0000256" key="3">
    <source>
        <dbReference type="SAM" id="Phobius"/>
    </source>
</evidence>
<dbReference type="EC" id="2.7.7.65" evidence="1"/>
<accession>E8V1G0</accession>
<dbReference type="STRING" id="401053.AciPR4_0318"/>
<gene>
    <name evidence="5" type="ordered locus">AciPR4_0318</name>
</gene>
<dbReference type="Pfam" id="PF00990">
    <property type="entry name" value="GGDEF"/>
    <property type="match status" value="1"/>
</dbReference>
<dbReference type="InterPro" id="IPR043128">
    <property type="entry name" value="Rev_trsase/Diguanyl_cyclase"/>
</dbReference>
<dbReference type="eggNOG" id="COG3706">
    <property type="taxonomic scope" value="Bacteria"/>
</dbReference>
<evidence type="ECO:0000256" key="1">
    <source>
        <dbReference type="ARBA" id="ARBA00012528"/>
    </source>
</evidence>
<name>E8V1G0_TERSS</name>
<feature type="transmembrane region" description="Helical" evidence="3">
    <location>
        <begin position="20"/>
        <end position="44"/>
    </location>
</feature>
<sequence>MSDKLSMDQVLRAPMRVGRVVPLLVLSAFGAIAFTCAVATVGYANNQHMADARVWLEHSHSVLTLLQNQGQRLDRVSASMQLYRATGDDRHLSNAQSTTAAMRVGVDNLETLVRDNPSQTQHAKDLDVKIDGLAHALDAAKTSREIPDRELRESRSAITVIQDEEHGLLTQRADDTQKATTRSLVLGIFFLGSSLVVIVVLFAFLIRDALRRRAFETQISIANDRLEGTVEKLKRHGADSVFLKSSRDELQLCVTSLEAQKCTGRHLHELVPGSRGATVILNNSRTLMEIMTTWGEPNSLSDGFALETCCGLRTGRSRWRKPGESEIHCSHFAGVPPENYLCIPLAAQGETIGFTYLEFPTEEIAQLACDRLVLIEEMVELASMTIAALNLRAKLESQSIRDVLTGLFNRRFMEVALERELHRATRRGSSLAVLLLDVDHFKDFNDTFGHEAGDVVLREVGACFLQSVRTEDIVCRYGGEEFVIIFPEITAEMALQRAEKIREQISALRIQFKGQPLGHISLSIGLAMFPYPASSVDELLRMADHALYDAKQSGRNRTVVASHAPALFLKKEH</sequence>
<dbReference type="InterPro" id="IPR050469">
    <property type="entry name" value="Diguanylate_Cyclase"/>
</dbReference>
<organism evidence="5 6">
    <name type="scientific">Terriglobus saanensis (strain ATCC BAA-1853 / DSM 23119 / SP1PR4)</name>
    <dbReference type="NCBI Taxonomy" id="401053"/>
    <lineage>
        <taxon>Bacteria</taxon>
        <taxon>Pseudomonadati</taxon>
        <taxon>Acidobacteriota</taxon>
        <taxon>Terriglobia</taxon>
        <taxon>Terriglobales</taxon>
        <taxon>Acidobacteriaceae</taxon>
        <taxon>Terriglobus</taxon>
    </lineage>
</organism>
<comment type="catalytic activity">
    <reaction evidence="2">
        <text>2 GTP = 3',3'-c-di-GMP + 2 diphosphate</text>
        <dbReference type="Rhea" id="RHEA:24898"/>
        <dbReference type="ChEBI" id="CHEBI:33019"/>
        <dbReference type="ChEBI" id="CHEBI:37565"/>
        <dbReference type="ChEBI" id="CHEBI:58805"/>
        <dbReference type="EC" id="2.7.7.65"/>
    </reaction>
</comment>